<feature type="transmembrane region" description="Helical" evidence="6">
    <location>
        <begin position="74"/>
        <end position="93"/>
    </location>
</feature>
<feature type="transmembrane region" description="Helical" evidence="6">
    <location>
        <begin position="194"/>
        <end position="215"/>
    </location>
</feature>
<evidence type="ECO:0000256" key="6">
    <source>
        <dbReference type="SAM" id="Phobius"/>
    </source>
</evidence>
<dbReference type="Pfam" id="PF07690">
    <property type="entry name" value="MFS_1"/>
    <property type="match status" value="1"/>
</dbReference>
<protein>
    <recommendedName>
        <fullName evidence="7">Major facilitator superfamily (MFS) profile domain-containing protein</fullName>
    </recommendedName>
</protein>
<sequence length="493" mass="54185">MEHKLNWIIFTLALGMFLWSFSAGIVNISLPTISQYLDISTDMVSLIVIVHLITLISFLLVFGRIGDITGYKKIFVMGISIFTMGSYFCGISLDFVSLIIFRIIQGIGSAMLLSMVPAIISTVFPPRMRGKVFGYISLTTTLGLSSGYGVGGYVTQYMGWNWIFLMVVPVGIIATIFAVKVLPSQKTRAQNVKFDIIGSLLIGLTILTFIMPFNIEENLGWGFTSIVITFVISLILGITFVIWELKHSEPLLDLSILKNIYITLSLLAGFIATLVLTGTIYLLPFYLELIMGYSSDFAGLIILIPSLVVIFIGPLSGYISDNFGSRIPTIIACITLIMAIILLYRLNQTVGILFIFAALGIRALSEGMFTPANNKTVMSHSPKEKVGSVSSLLNTARYMGLVMGIVVFNEIFVTTISNEITDLIGIPSTGAFQFSAPVGILLNGFQNAFILGIAMSLLILIFSMFTKENKNYDKDEDYLGDLDSLKKYKEGLP</sequence>
<reference evidence="8 9" key="1">
    <citation type="journal article" date="2017" name="BMC Genomics">
        <title>Genomic analysis of methanogenic archaea reveals a shift towards energy conservation.</title>
        <authorList>
            <person name="Gilmore S.P."/>
            <person name="Henske J.K."/>
            <person name="Sexton J.A."/>
            <person name="Solomon K.V."/>
            <person name="Seppala S."/>
            <person name="Yoo J.I."/>
            <person name="Huyett L.M."/>
            <person name="Pressman A."/>
            <person name="Cogan J.Z."/>
            <person name="Kivenson V."/>
            <person name="Peng X."/>
            <person name="Tan Y."/>
            <person name="Valentine D.L."/>
            <person name="O'Malley M.A."/>
        </authorList>
    </citation>
    <scope>NUCLEOTIDE SEQUENCE [LARGE SCALE GENOMIC DNA]</scope>
    <source>
        <strain evidence="8 9">M.o.H.</strain>
    </source>
</reference>
<dbReference type="CDD" id="cd17321">
    <property type="entry name" value="MFS_MMR_MDR_like"/>
    <property type="match status" value="1"/>
</dbReference>
<feature type="transmembrane region" description="Helical" evidence="6">
    <location>
        <begin position="389"/>
        <end position="408"/>
    </location>
</feature>
<dbReference type="InterPro" id="IPR011701">
    <property type="entry name" value="MFS"/>
</dbReference>
<dbReference type="Gene3D" id="1.20.1250.20">
    <property type="entry name" value="MFS general substrate transporter like domains"/>
    <property type="match status" value="1"/>
</dbReference>
<accession>A0A2A2H849</accession>
<keyword evidence="5 6" id="KW-0472">Membrane</keyword>
<keyword evidence="4 6" id="KW-1133">Transmembrane helix</keyword>
<dbReference type="AlphaFoldDB" id="A0A2A2H849"/>
<feature type="transmembrane region" description="Helical" evidence="6">
    <location>
        <begin position="7"/>
        <end position="31"/>
    </location>
</feature>
<dbReference type="PRINTS" id="PR01036">
    <property type="entry name" value="TCRTETB"/>
</dbReference>
<feature type="transmembrane region" description="Helical" evidence="6">
    <location>
        <begin position="264"/>
        <end position="285"/>
    </location>
</feature>
<comment type="caution">
    <text evidence="8">The sequence shown here is derived from an EMBL/GenBank/DDBJ whole genome shotgun (WGS) entry which is preliminary data.</text>
</comment>
<gene>
    <name evidence="8" type="ORF">ASJ80_08765</name>
</gene>
<keyword evidence="9" id="KW-1185">Reference proteome</keyword>
<keyword evidence="3 6" id="KW-0812">Transmembrane</keyword>
<feature type="transmembrane region" description="Helical" evidence="6">
    <location>
        <begin position="160"/>
        <end position="182"/>
    </location>
</feature>
<dbReference type="PANTHER" id="PTHR42718">
    <property type="entry name" value="MAJOR FACILITATOR SUPERFAMILY MULTIDRUG TRANSPORTER MFSC"/>
    <property type="match status" value="1"/>
</dbReference>
<feature type="transmembrane region" description="Helical" evidence="6">
    <location>
        <begin position="350"/>
        <end position="369"/>
    </location>
</feature>
<dbReference type="GO" id="GO:0022857">
    <property type="term" value="F:transmembrane transporter activity"/>
    <property type="evidence" value="ECO:0007669"/>
    <property type="project" value="InterPro"/>
</dbReference>
<proteinExistence type="predicted"/>
<feature type="transmembrane region" description="Helical" evidence="6">
    <location>
        <begin position="297"/>
        <end position="315"/>
    </location>
</feature>
<feature type="transmembrane region" description="Helical" evidence="6">
    <location>
        <begin position="445"/>
        <end position="465"/>
    </location>
</feature>
<dbReference type="InterPro" id="IPR020846">
    <property type="entry name" value="MFS_dom"/>
</dbReference>
<dbReference type="PROSITE" id="PS50850">
    <property type="entry name" value="MFS"/>
    <property type="match status" value="1"/>
</dbReference>
<evidence type="ECO:0000256" key="3">
    <source>
        <dbReference type="ARBA" id="ARBA00022692"/>
    </source>
</evidence>
<evidence type="ECO:0000256" key="5">
    <source>
        <dbReference type="ARBA" id="ARBA00023136"/>
    </source>
</evidence>
<evidence type="ECO:0000313" key="9">
    <source>
        <dbReference type="Proteomes" id="UP000217784"/>
    </source>
</evidence>
<name>A0A2A2H849_METBR</name>
<dbReference type="EMBL" id="LMVM01000003">
    <property type="protein sequence ID" value="PAV05592.1"/>
    <property type="molecule type" value="Genomic_DNA"/>
</dbReference>
<organism evidence="8 9">
    <name type="scientific">Methanobacterium bryantii</name>
    <dbReference type="NCBI Taxonomy" id="2161"/>
    <lineage>
        <taxon>Archaea</taxon>
        <taxon>Methanobacteriati</taxon>
        <taxon>Methanobacteriota</taxon>
        <taxon>Methanomada group</taxon>
        <taxon>Methanobacteria</taxon>
        <taxon>Methanobacteriales</taxon>
        <taxon>Methanobacteriaceae</taxon>
        <taxon>Methanobacterium</taxon>
    </lineage>
</organism>
<dbReference type="OrthoDB" id="117970at2157"/>
<evidence type="ECO:0000256" key="4">
    <source>
        <dbReference type="ARBA" id="ARBA00022989"/>
    </source>
</evidence>
<feature type="domain" description="Major facilitator superfamily (MFS) profile" evidence="7">
    <location>
        <begin position="8"/>
        <end position="471"/>
    </location>
</feature>
<feature type="transmembrane region" description="Helical" evidence="6">
    <location>
        <begin position="327"/>
        <end position="344"/>
    </location>
</feature>
<keyword evidence="2" id="KW-0813">Transport</keyword>
<dbReference type="SUPFAM" id="SSF103473">
    <property type="entry name" value="MFS general substrate transporter"/>
    <property type="match status" value="1"/>
</dbReference>
<comment type="subcellular location">
    <subcellularLocation>
        <location evidence="1">Membrane</location>
        <topology evidence="1">Multi-pass membrane protein</topology>
    </subcellularLocation>
</comment>
<dbReference type="InterPro" id="IPR036259">
    <property type="entry name" value="MFS_trans_sf"/>
</dbReference>
<evidence type="ECO:0000313" key="8">
    <source>
        <dbReference type="EMBL" id="PAV05592.1"/>
    </source>
</evidence>
<dbReference type="GO" id="GO:0016020">
    <property type="term" value="C:membrane"/>
    <property type="evidence" value="ECO:0007669"/>
    <property type="project" value="UniProtKB-SubCell"/>
</dbReference>
<feature type="transmembrane region" description="Helical" evidence="6">
    <location>
        <begin position="132"/>
        <end position="154"/>
    </location>
</feature>
<evidence type="ECO:0000256" key="2">
    <source>
        <dbReference type="ARBA" id="ARBA00022448"/>
    </source>
</evidence>
<feature type="transmembrane region" description="Helical" evidence="6">
    <location>
        <begin position="99"/>
        <end position="120"/>
    </location>
</feature>
<feature type="transmembrane region" description="Helical" evidence="6">
    <location>
        <begin position="221"/>
        <end position="243"/>
    </location>
</feature>
<evidence type="ECO:0000256" key="1">
    <source>
        <dbReference type="ARBA" id="ARBA00004141"/>
    </source>
</evidence>
<evidence type="ECO:0000259" key="7">
    <source>
        <dbReference type="PROSITE" id="PS50850"/>
    </source>
</evidence>
<dbReference type="RefSeq" id="WP_069585711.1">
    <property type="nucleotide sequence ID" value="NZ_LMVM01000003.1"/>
</dbReference>
<dbReference type="PANTHER" id="PTHR42718:SF9">
    <property type="entry name" value="MAJOR FACILITATOR SUPERFAMILY MULTIDRUG TRANSPORTER MFSC"/>
    <property type="match status" value="1"/>
</dbReference>
<dbReference type="Gene3D" id="1.20.1720.10">
    <property type="entry name" value="Multidrug resistance protein D"/>
    <property type="match status" value="1"/>
</dbReference>
<feature type="transmembrane region" description="Helical" evidence="6">
    <location>
        <begin position="43"/>
        <end position="62"/>
    </location>
</feature>
<dbReference type="Proteomes" id="UP000217784">
    <property type="component" value="Unassembled WGS sequence"/>
</dbReference>